<keyword evidence="3" id="KW-1185">Reference proteome</keyword>
<sequence>MTPVGSSYSSYIPSAVTTQTARSIAVNDNVPPAEANTRFAPIEQAGEAAVGTAPSDTSRDTELAEAERSKRSRLAKVEAELAQSEQSEIRDLAARDREVRTHEQAHMSVGGQHAGSASFTYQRGPDGRMYAVGGEVPIDTGPVPGDPQATIEKMEQVRRAALAPAEPSAQDRSIAAQAAQLIAQARAEVASTSSDTADDKGSVAATAADEEQADASSAGDAPSADLSLYRSIAAGNPESAVRAQA</sequence>
<dbReference type="AlphaFoldDB" id="A0A2P4ETB5"/>
<feature type="region of interest" description="Disordered" evidence="1">
    <location>
        <begin position="186"/>
        <end position="223"/>
    </location>
</feature>
<evidence type="ECO:0000313" key="3">
    <source>
        <dbReference type="Proteomes" id="UP000243451"/>
    </source>
</evidence>
<gene>
    <name evidence="2" type="ORF">C1949_13835</name>
</gene>
<reference evidence="2 3" key="1">
    <citation type="submission" date="2018-01" db="EMBL/GenBank/DDBJ databases">
        <title>Draft genome of the type strain Pseudomonas oceani DSM 100277 isolated from the deep water in Okinawa trough, northwestern Pacific Ocean.</title>
        <authorList>
            <person name="Gomila M."/>
            <person name="Mulet M."/>
            <person name="Garcia-Valdes E."/>
            <person name="Lalucat J."/>
        </authorList>
    </citation>
    <scope>NUCLEOTIDE SEQUENCE [LARGE SCALE GENOMIC DNA]</scope>
    <source>
        <strain evidence="2 3">DSM 100277</strain>
    </source>
</reference>
<feature type="compositionally biased region" description="Basic and acidic residues" evidence="1">
    <location>
        <begin position="57"/>
        <end position="79"/>
    </location>
</feature>
<comment type="caution">
    <text evidence="2">The sequence shown here is derived from an EMBL/GenBank/DDBJ whole genome shotgun (WGS) entry which is preliminary data.</text>
</comment>
<feature type="compositionally biased region" description="Low complexity" evidence="1">
    <location>
        <begin position="214"/>
        <end position="223"/>
    </location>
</feature>
<dbReference type="Pfam" id="PF12118">
    <property type="entry name" value="SprA-related"/>
    <property type="match status" value="1"/>
</dbReference>
<name>A0A2P4ETB5_9GAMM</name>
<dbReference type="EMBL" id="PPSK01000013">
    <property type="protein sequence ID" value="POB02517.1"/>
    <property type="molecule type" value="Genomic_DNA"/>
</dbReference>
<organism evidence="2 3">
    <name type="scientific">Halopseudomonas oceani</name>
    <dbReference type="NCBI Taxonomy" id="1708783"/>
    <lineage>
        <taxon>Bacteria</taxon>
        <taxon>Pseudomonadati</taxon>
        <taxon>Pseudomonadota</taxon>
        <taxon>Gammaproteobacteria</taxon>
        <taxon>Pseudomonadales</taxon>
        <taxon>Pseudomonadaceae</taxon>
        <taxon>Halopseudomonas</taxon>
    </lineage>
</organism>
<protein>
    <recommendedName>
        <fullName evidence="4">SprA-related family protein</fullName>
    </recommendedName>
</protein>
<dbReference type="Proteomes" id="UP000243451">
    <property type="component" value="Unassembled WGS sequence"/>
</dbReference>
<proteinExistence type="predicted"/>
<evidence type="ECO:0008006" key="4">
    <source>
        <dbReference type="Google" id="ProtNLM"/>
    </source>
</evidence>
<evidence type="ECO:0000313" key="2">
    <source>
        <dbReference type="EMBL" id="POB02517.1"/>
    </source>
</evidence>
<dbReference type="RefSeq" id="WP_104739064.1">
    <property type="nucleotide sequence ID" value="NZ_BMHR01000008.1"/>
</dbReference>
<dbReference type="OrthoDB" id="9812722at2"/>
<accession>A0A2P4ETB5</accession>
<feature type="region of interest" description="Disordered" evidence="1">
    <location>
        <begin position="27"/>
        <end position="117"/>
    </location>
</feature>
<dbReference type="InterPro" id="IPR021973">
    <property type="entry name" value="SprA-related"/>
</dbReference>
<feature type="compositionally biased region" description="Basic and acidic residues" evidence="1">
    <location>
        <begin position="87"/>
        <end position="105"/>
    </location>
</feature>
<evidence type="ECO:0000256" key="1">
    <source>
        <dbReference type="SAM" id="MobiDB-lite"/>
    </source>
</evidence>